<dbReference type="Proteomes" id="UP000622405">
    <property type="component" value="Unassembled WGS sequence"/>
</dbReference>
<dbReference type="PANTHER" id="PTHR43278">
    <property type="entry name" value="NAD(P)H-DEPENDENT FMN-CONTAINING OXIDOREDUCTASE YWQN-RELATED"/>
    <property type="match status" value="1"/>
</dbReference>
<dbReference type="PANTHER" id="PTHR43278:SF2">
    <property type="entry name" value="IRON-SULFUR FLAVOPROTEIN"/>
    <property type="match status" value="1"/>
</dbReference>
<protein>
    <submittedName>
        <fullName evidence="4">Flavodoxin family protein</fullName>
    </submittedName>
</protein>
<evidence type="ECO:0000313" key="4">
    <source>
        <dbReference type="EMBL" id="MBC3898860.1"/>
    </source>
</evidence>
<dbReference type="Pfam" id="PF03358">
    <property type="entry name" value="FMN_red"/>
    <property type="match status" value="1"/>
</dbReference>
<name>A0ABR6YUL1_9FIRM</name>
<dbReference type="RefSeq" id="WP_186893463.1">
    <property type="nucleotide sequence ID" value="NZ_WJBE01000003.1"/>
</dbReference>
<keyword evidence="2" id="KW-0288">FMN</keyword>
<accession>A0ABR6YUL1</accession>
<dbReference type="InterPro" id="IPR051796">
    <property type="entry name" value="ISF_SsuE-like"/>
</dbReference>
<dbReference type="EMBL" id="WJBE01000003">
    <property type="protein sequence ID" value="MBC3898860.1"/>
    <property type="molecule type" value="Genomic_DNA"/>
</dbReference>
<dbReference type="SUPFAM" id="SSF52218">
    <property type="entry name" value="Flavoproteins"/>
    <property type="match status" value="1"/>
</dbReference>
<organism evidence="4 5">
    <name type="scientific">Acetobacterium malicum</name>
    <dbReference type="NCBI Taxonomy" id="52692"/>
    <lineage>
        <taxon>Bacteria</taxon>
        <taxon>Bacillati</taxon>
        <taxon>Bacillota</taxon>
        <taxon>Clostridia</taxon>
        <taxon>Eubacteriales</taxon>
        <taxon>Eubacteriaceae</taxon>
        <taxon>Acetobacterium</taxon>
    </lineage>
</organism>
<keyword evidence="1" id="KW-0285">Flavoprotein</keyword>
<evidence type="ECO:0000256" key="2">
    <source>
        <dbReference type="ARBA" id="ARBA00022643"/>
    </source>
</evidence>
<reference evidence="4 5" key="1">
    <citation type="journal article" date="2020" name="mSystems">
        <title>Defining Genomic and Predicted Metabolic Features of the Acetobacterium Genus.</title>
        <authorList>
            <person name="Ross D.E."/>
            <person name="Marshall C.W."/>
            <person name="Gulliver D."/>
            <person name="May H.D."/>
            <person name="Norman R.S."/>
        </authorList>
    </citation>
    <scope>NUCLEOTIDE SEQUENCE [LARGE SCALE GENOMIC DNA]</scope>
    <source>
        <strain evidence="4 5">DSM 4132</strain>
    </source>
</reference>
<proteinExistence type="predicted"/>
<evidence type="ECO:0000256" key="1">
    <source>
        <dbReference type="ARBA" id="ARBA00022630"/>
    </source>
</evidence>
<comment type="caution">
    <text evidence="4">The sequence shown here is derived from an EMBL/GenBank/DDBJ whole genome shotgun (WGS) entry which is preliminary data.</text>
</comment>
<gene>
    <name evidence="4" type="ORF">GH811_04425</name>
</gene>
<evidence type="ECO:0000259" key="3">
    <source>
        <dbReference type="Pfam" id="PF03358"/>
    </source>
</evidence>
<dbReference type="Gene3D" id="3.40.50.360">
    <property type="match status" value="1"/>
</dbReference>
<dbReference type="InterPro" id="IPR005025">
    <property type="entry name" value="FMN_Rdtase-like_dom"/>
</dbReference>
<sequence length="216" mass="24438">MKAIAINGSPRKGWNTEKLLKEALRGAESVGAETKLVQLYDLNYTGCKSCFACKRQGAESYQCALKDDLAIVIEEIFNADALFLGSPIYFGDITGQMVCFIERLGFPLLSYDDYTKRLFDGKINAGLFFTMNAPEAFYKSNMEQSLKNRAGILQRLGGTVEVYAAHDTYQFSDYSKYHTGIFDEVHKRKVREEQFPNDMEAAYEIGCRLTSLNNKF</sequence>
<keyword evidence="5" id="KW-1185">Reference proteome</keyword>
<evidence type="ECO:0000313" key="5">
    <source>
        <dbReference type="Proteomes" id="UP000622405"/>
    </source>
</evidence>
<feature type="domain" description="NADPH-dependent FMN reductase-like" evidence="3">
    <location>
        <begin position="1"/>
        <end position="126"/>
    </location>
</feature>
<dbReference type="InterPro" id="IPR029039">
    <property type="entry name" value="Flavoprotein-like_sf"/>
</dbReference>